<proteinExistence type="predicted"/>
<accession>A0A8X6QRV7</accession>
<organism evidence="1 2">
    <name type="scientific">Nephila pilipes</name>
    <name type="common">Giant wood spider</name>
    <name type="synonym">Nephila maculata</name>
    <dbReference type="NCBI Taxonomy" id="299642"/>
    <lineage>
        <taxon>Eukaryota</taxon>
        <taxon>Metazoa</taxon>
        <taxon>Ecdysozoa</taxon>
        <taxon>Arthropoda</taxon>
        <taxon>Chelicerata</taxon>
        <taxon>Arachnida</taxon>
        <taxon>Araneae</taxon>
        <taxon>Araneomorphae</taxon>
        <taxon>Entelegynae</taxon>
        <taxon>Araneoidea</taxon>
        <taxon>Nephilidae</taxon>
        <taxon>Nephila</taxon>
    </lineage>
</organism>
<gene>
    <name evidence="1" type="primary">RF55_22990</name>
    <name evidence="1" type="ORF">NPIL_569241</name>
</gene>
<name>A0A8X6QRV7_NEPPI</name>
<reference evidence="1" key="1">
    <citation type="submission" date="2020-08" db="EMBL/GenBank/DDBJ databases">
        <title>Multicomponent nature underlies the extraordinary mechanical properties of spider dragline silk.</title>
        <authorList>
            <person name="Kono N."/>
            <person name="Nakamura H."/>
            <person name="Mori M."/>
            <person name="Yoshida Y."/>
            <person name="Ohtoshi R."/>
            <person name="Malay A.D."/>
            <person name="Moran D.A.P."/>
            <person name="Tomita M."/>
            <person name="Numata K."/>
            <person name="Arakawa K."/>
        </authorList>
    </citation>
    <scope>NUCLEOTIDE SEQUENCE</scope>
</reference>
<protein>
    <submittedName>
        <fullName evidence="1">Transposase domain containing protein</fullName>
    </submittedName>
</protein>
<sequence>MGLQLRVQRPPIPNISDLLDRCLNNWYNLSPIIYQGLLAFMPRRIEAVWRAKGLQENVKDRNTPEVVKRGNKFMINFSALTQF</sequence>
<dbReference type="Proteomes" id="UP000887013">
    <property type="component" value="Unassembled WGS sequence"/>
</dbReference>
<keyword evidence="2" id="KW-1185">Reference proteome</keyword>
<comment type="caution">
    <text evidence="1">The sequence shown here is derived from an EMBL/GenBank/DDBJ whole genome shotgun (WGS) entry which is preliminary data.</text>
</comment>
<evidence type="ECO:0000313" key="1">
    <source>
        <dbReference type="EMBL" id="GFU33595.1"/>
    </source>
</evidence>
<dbReference type="EMBL" id="BMAW01130108">
    <property type="protein sequence ID" value="GFU33595.1"/>
    <property type="molecule type" value="Genomic_DNA"/>
</dbReference>
<evidence type="ECO:0000313" key="2">
    <source>
        <dbReference type="Proteomes" id="UP000887013"/>
    </source>
</evidence>
<dbReference type="AlphaFoldDB" id="A0A8X6QRV7"/>